<gene>
    <name evidence="1" type="ORF">ACKI18_48575</name>
</gene>
<keyword evidence="2" id="KW-1185">Reference proteome</keyword>
<dbReference type="Proteomes" id="UP001631957">
    <property type="component" value="Unassembled WGS sequence"/>
</dbReference>
<comment type="caution">
    <text evidence="1">The sequence shown here is derived from an EMBL/GenBank/DDBJ whole genome shotgun (WGS) entry which is preliminary data.</text>
</comment>
<reference evidence="1 2" key="1">
    <citation type="submission" date="2024-12" db="EMBL/GenBank/DDBJ databases">
        <title>Forecasting of Potato common scab and diversities of Pathogenic streptomyces spp. in china.</title>
        <authorList>
            <person name="Handique U."/>
            <person name="Wu J."/>
        </authorList>
    </citation>
    <scope>NUCLEOTIDE SEQUENCE [LARGE SCALE GENOMIC DNA]</scope>
    <source>
        <strain evidence="1 2">ZRIMU1530</strain>
    </source>
</reference>
<feature type="non-terminal residue" evidence="1">
    <location>
        <position position="1"/>
    </location>
</feature>
<dbReference type="InterPro" id="IPR008995">
    <property type="entry name" value="Mo/tungstate-bd_C_term_dom"/>
</dbReference>
<evidence type="ECO:0000313" key="2">
    <source>
        <dbReference type="Proteomes" id="UP001631957"/>
    </source>
</evidence>
<accession>A0ABW9I7H7</accession>
<name>A0ABW9I7H7_9ACTN</name>
<protein>
    <submittedName>
        <fullName evidence="1">Uncharacterized protein</fullName>
    </submittedName>
</protein>
<organism evidence="1 2">
    <name type="scientific">Streptomyces niveiscabiei</name>
    <dbReference type="NCBI Taxonomy" id="164115"/>
    <lineage>
        <taxon>Bacteria</taxon>
        <taxon>Bacillati</taxon>
        <taxon>Actinomycetota</taxon>
        <taxon>Actinomycetes</taxon>
        <taxon>Kitasatosporales</taxon>
        <taxon>Streptomycetaceae</taxon>
        <taxon>Streptomyces</taxon>
    </lineage>
</organism>
<proteinExistence type="predicted"/>
<feature type="non-terminal residue" evidence="1">
    <location>
        <position position="79"/>
    </location>
</feature>
<dbReference type="Gene3D" id="2.40.50.100">
    <property type="match status" value="1"/>
</dbReference>
<dbReference type="SUPFAM" id="SSF50331">
    <property type="entry name" value="MOP-like"/>
    <property type="match status" value="1"/>
</dbReference>
<sequence length="79" mass="8577">YEKPTDVFTARFIGSPTMNIVRAKAVHGTLQLGQTPLPWPTALPADVLVGVRPQELRVLREDETADLILSGTVAVVEPL</sequence>
<dbReference type="EMBL" id="JBJVNI010000483">
    <property type="protein sequence ID" value="MFM9616297.1"/>
    <property type="molecule type" value="Genomic_DNA"/>
</dbReference>
<evidence type="ECO:0000313" key="1">
    <source>
        <dbReference type="EMBL" id="MFM9616297.1"/>
    </source>
</evidence>